<evidence type="ECO:0000313" key="2">
    <source>
        <dbReference type="EMBL" id="RPA89725.1"/>
    </source>
</evidence>
<dbReference type="STRING" id="1336337.A0A3N4IV99"/>
<dbReference type="EMBL" id="ML120559">
    <property type="protein sequence ID" value="RPA89725.1"/>
    <property type="molecule type" value="Genomic_DNA"/>
</dbReference>
<dbReference type="AlphaFoldDB" id="A0A3N4IV99"/>
<gene>
    <name evidence="2" type="ORF">L873DRAFT_1849177</name>
</gene>
<feature type="compositionally biased region" description="Polar residues" evidence="1">
    <location>
        <begin position="272"/>
        <end position="281"/>
    </location>
</feature>
<reference evidence="2 3" key="1">
    <citation type="journal article" date="2018" name="Nat. Ecol. Evol.">
        <title>Pezizomycetes genomes reveal the molecular basis of ectomycorrhizal truffle lifestyle.</title>
        <authorList>
            <person name="Murat C."/>
            <person name="Payen T."/>
            <person name="Noel B."/>
            <person name="Kuo A."/>
            <person name="Morin E."/>
            <person name="Chen J."/>
            <person name="Kohler A."/>
            <person name="Krizsan K."/>
            <person name="Balestrini R."/>
            <person name="Da Silva C."/>
            <person name="Montanini B."/>
            <person name="Hainaut M."/>
            <person name="Levati E."/>
            <person name="Barry K.W."/>
            <person name="Belfiori B."/>
            <person name="Cichocki N."/>
            <person name="Clum A."/>
            <person name="Dockter R.B."/>
            <person name="Fauchery L."/>
            <person name="Guy J."/>
            <person name="Iotti M."/>
            <person name="Le Tacon F."/>
            <person name="Lindquist E.A."/>
            <person name="Lipzen A."/>
            <person name="Malagnac F."/>
            <person name="Mello A."/>
            <person name="Molinier V."/>
            <person name="Miyauchi S."/>
            <person name="Poulain J."/>
            <person name="Riccioni C."/>
            <person name="Rubini A."/>
            <person name="Sitrit Y."/>
            <person name="Splivallo R."/>
            <person name="Traeger S."/>
            <person name="Wang M."/>
            <person name="Zifcakova L."/>
            <person name="Wipf D."/>
            <person name="Zambonelli A."/>
            <person name="Paolocci F."/>
            <person name="Nowrousian M."/>
            <person name="Ottonello S."/>
            <person name="Baldrian P."/>
            <person name="Spatafora J.W."/>
            <person name="Henrissat B."/>
            <person name="Nagy L.G."/>
            <person name="Aury J.M."/>
            <person name="Wincker P."/>
            <person name="Grigoriev I.V."/>
            <person name="Bonfante P."/>
            <person name="Martin F.M."/>
        </authorList>
    </citation>
    <scope>NUCLEOTIDE SEQUENCE [LARGE SCALE GENOMIC DNA]</scope>
    <source>
        <strain evidence="2 3">120613-1</strain>
    </source>
</reference>
<feature type="region of interest" description="Disordered" evidence="1">
    <location>
        <begin position="270"/>
        <end position="293"/>
    </location>
</feature>
<keyword evidence="3" id="KW-1185">Reference proteome</keyword>
<dbReference type="Proteomes" id="UP000276215">
    <property type="component" value="Unassembled WGS sequence"/>
</dbReference>
<evidence type="ECO:0000313" key="3">
    <source>
        <dbReference type="Proteomes" id="UP000276215"/>
    </source>
</evidence>
<feature type="region of interest" description="Disordered" evidence="1">
    <location>
        <begin position="364"/>
        <end position="388"/>
    </location>
</feature>
<dbReference type="OrthoDB" id="5479462at2759"/>
<organism evidence="2 3">
    <name type="scientific">Choiromyces venosus 120613-1</name>
    <dbReference type="NCBI Taxonomy" id="1336337"/>
    <lineage>
        <taxon>Eukaryota</taxon>
        <taxon>Fungi</taxon>
        <taxon>Dikarya</taxon>
        <taxon>Ascomycota</taxon>
        <taxon>Pezizomycotina</taxon>
        <taxon>Pezizomycetes</taxon>
        <taxon>Pezizales</taxon>
        <taxon>Tuberaceae</taxon>
        <taxon>Choiromyces</taxon>
    </lineage>
</organism>
<proteinExistence type="predicted"/>
<accession>A0A3N4IV99</accession>
<evidence type="ECO:0000256" key="1">
    <source>
        <dbReference type="SAM" id="MobiDB-lite"/>
    </source>
</evidence>
<name>A0A3N4IV99_9PEZI</name>
<protein>
    <submittedName>
        <fullName evidence="2">Uncharacterized protein</fullName>
    </submittedName>
</protein>
<sequence length="706" mass="78615">MLTYELFLTGSDPDDEVSSQDFRLDTSHQKHWPVRTVQAHLQGLSKVEKALQVEDMLNLYQPQGEVLAIIVAHVWENYVVPEKLWEDYHGRESRFKEDVAYNEFIAPILQSVKVSQSWKNKQISRLESCWGAGWEKTIDVHTDHLSILSEHYLQNMAKIASSGMTLLDAQLILQHVIKTRISHPTKGVRAQGIIMVSDIKKVVSAVSAVSRSQNIEPEECSPMQLITFLAAEAAGAHRVTELDTPQITQNSPPPAILPPPGVVPFTVMIPTKTPSQGSAGSPTPHRLLSPSPTPLSKHSWSLIHVDAHRVITARPFSKDLSGSPTNQVPLAIESTALLLMQSQALPDILHWKIMTLHKLSRRNRLDPTTGSAGLASNLPSPMPPAQSRARKRRYIDYTSGPDGISQPYHFKLPDNWADCSPIGPALHRDGFYKMQQALVQSPYVYLVALAAMETTNHRLISLPVPLIIFPGSPGSPLMDSTFPFAKYIQSDKKVPGTRLLYSLDDANIRIGTSSSTEEVKEWWDMSGSDLKVAAHQLPGGEFSTTQLLAGELIAMPPKLLWTAETYVPKGSSSSATTTPTKFLEVRFIPVTPKAKLDFNYWPHGTLDHISHCNRDLRAPTVTGWGTESLKREKRFKTAIEMRGVWAIGDALLGLMSWRSPLVQLELCQLFVAPTGNWFNMKFAAQIQTRFDEKLSSMVETLELLHQ</sequence>